<dbReference type="InParanoid" id="E3M1C6"/>
<proteinExistence type="predicted"/>
<evidence type="ECO:0000313" key="4">
    <source>
        <dbReference type="Proteomes" id="UP000008281"/>
    </source>
</evidence>
<dbReference type="RefSeq" id="XP_003110144.2">
    <property type="nucleotide sequence ID" value="XM_003110096.2"/>
</dbReference>
<reference evidence="3" key="1">
    <citation type="submission" date="2007-07" db="EMBL/GenBank/DDBJ databases">
        <title>PCAP assembly of the Caenorhabditis remanei genome.</title>
        <authorList>
            <consortium name="The Caenorhabditis remanei Sequencing Consortium"/>
            <person name="Wilson R.K."/>
        </authorList>
    </citation>
    <scope>NUCLEOTIDE SEQUENCE [LARGE SCALE GENOMIC DNA]</scope>
    <source>
        <strain evidence="3">PB4641</strain>
    </source>
</reference>
<feature type="region of interest" description="Disordered" evidence="2">
    <location>
        <begin position="108"/>
        <end position="144"/>
    </location>
</feature>
<evidence type="ECO:0000256" key="2">
    <source>
        <dbReference type="SAM" id="MobiDB-lite"/>
    </source>
</evidence>
<feature type="region of interest" description="Disordered" evidence="2">
    <location>
        <begin position="1"/>
        <end position="28"/>
    </location>
</feature>
<dbReference type="HOGENOM" id="CLU_1798247_0_0_1"/>
<dbReference type="Proteomes" id="UP000008281">
    <property type="component" value="Unassembled WGS sequence"/>
</dbReference>
<dbReference type="KEGG" id="crq:GCK72_007018"/>
<feature type="compositionally biased region" description="Basic and acidic residues" evidence="2">
    <location>
        <begin position="133"/>
        <end position="144"/>
    </location>
</feature>
<dbReference type="GeneID" id="9823928"/>
<keyword evidence="1" id="KW-0175">Coiled coil</keyword>
<keyword evidence="4" id="KW-1185">Reference proteome</keyword>
<feature type="compositionally biased region" description="Low complexity" evidence="2">
    <location>
        <begin position="7"/>
        <end position="23"/>
    </location>
</feature>
<feature type="coiled-coil region" evidence="1">
    <location>
        <begin position="33"/>
        <end position="102"/>
    </location>
</feature>
<dbReference type="AlphaFoldDB" id="E3M1C6"/>
<evidence type="ECO:0000256" key="1">
    <source>
        <dbReference type="SAM" id="Coils"/>
    </source>
</evidence>
<organism evidence="4">
    <name type="scientific">Caenorhabditis remanei</name>
    <name type="common">Caenorhabditis vulgaris</name>
    <dbReference type="NCBI Taxonomy" id="31234"/>
    <lineage>
        <taxon>Eukaryota</taxon>
        <taxon>Metazoa</taxon>
        <taxon>Ecdysozoa</taxon>
        <taxon>Nematoda</taxon>
        <taxon>Chromadorea</taxon>
        <taxon>Rhabditida</taxon>
        <taxon>Rhabditina</taxon>
        <taxon>Rhabditomorpha</taxon>
        <taxon>Rhabditoidea</taxon>
        <taxon>Rhabditidae</taxon>
        <taxon>Peloderinae</taxon>
        <taxon>Caenorhabditis</taxon>
    </lineage>
</organism>
<dbReference type="CTD" id="9823928"/>
<protein>
    <submittedName>
        <fullName evidence="3">Uncharacterized protein</fullName>
    </submittedName>
</protein>
<dbReference type="EMBL" id="DS268421">
    <property type="protein sequence ID" value="EFO88933.1"/>
    <property type="molecule type" value="Genomic_DNA"/>
</dbReference>
<accession>E3M1C6</accession>
<name>E3M1C6_CAERE</name>
<feature type="compositionally biased region" description="Basic residues" evidence="2">
    <location>
        <begin position="119"/>
        <end position="132"/>
    </location>
</feature>
<sequence length="144" mass="16928">MNSYSFPSSPSELPSLASSPEPAGQDTAGYQLQNHYIRKIQKLTEENQLLNNQLTSSNQCLHVSREIGRVLIQANNDVYKQYEEQKKRADQLEKQLNALKNYQILRKVETESEKEMKRNSKRKQSRRKRGRRTVKEETKRAKKY</sequence>
<gene>
    <name evidence="3" type="ORF">CRE_06517</name>
</gene>
<evidence type="ECO:0000313" key="3">
    <source>
        <dbReference type="EMBL" id="EFO88933.1"/>
    </source>
</evidence>
<feature type="compositionally biased region" description="Basic and acidic residues" evidence="2">
    <location>
        <begin position="108"/>
        <end position="118"/>
    </location>
</feature>